<comment type="pathway">
    <text evidence="2">Cofactor biosynthesis; tetrahydrofolate biosynthesis; 2-amino-4-hydroxy-6-hydroxymethyl-7,8-dihydropteridine diphosphate from 7,8-dihydroneopterin triphosphate: step 3/4.</text>
</comment>
<name>A0AAN6U975_9PEZI</name>
<evidence type="ECO:0000256" key="4">
    <source>
        <dbReference type="ARBA" id="ARBA00013043"/>
    </source>
</evidence>
<keyword evidence="10" id="KW-1185">Reference proteome</keyword>
<dbReference type="PANTHER" id="PTHR42844:SF1">
    <property type="entry name" value="DIHYDRONEOPTERIN ALDOLASE 1-RELATED"/>
    <property type="match status" value="1"/>
</dbReference>
<feature type="domain" description="Dihydroneopterin aldolase/epimerase" evidence="8">
    <location>
        <begin position="180"/>
        <end position="284"/>
    </location>
</feature>
<accession>A0AAN6U975</accession>
<sequence length="285" mass="31377">MSNEVAPIISHARLRAYAPDPPATVRVQNLLTTVNHIGHDAWNRGHKTQPCLISAEVAFASPFGSASATDRLGSDTVHYGTLSKAILSHVEQRDALYANRRAENALSLAELLRESLWHYLTGWARTETGVLDVRRLALLSLTVALPKASLLGEGVKLTMSAAFRPAVGGKPSYEARAMALEISRLKVPTLIGVNDNERKAKQFVVVTVTVERFTVKRDVYTDIEAAVVKAMEESSFETLEALGAHLANVVLASEWRQKDWLVCIRMEKPTAVPMADCPIVEVWQR</sequence>
<dbReference type="EMBL" id="MU853223">
    <property type="protein sequence ID" value="KAK4128777.1"/>
    <property type="molecule type" value="Genomic_DNA"/>
</dbReference>
<dbReference type="InterPro" id="IPR006156">
    <property type="entry name" value="Dihydroneopterin_aldolase"/>
</dbReference>
<dbReference type="Pfam" id="PF02152">
    <property type="entry name" value="FolB"/>
    <property type="match status" value="1"/>
</dbReference>
<evidence type="ECO:0000313" key="10">
    <source>
        <dbReference type="Proteomes" id="UP001302602"/>
    </source>
</evidence>
<dbReference type="PANTHER" id="PTHR42844">
    <property type="entry name" value="DIHYDRONEOPTERIN ALDOLASE 1-RELATED"/>
    <property type="match status" value="1"/>
</dbReference>
<comment type="catalytic activity">
    <reaction evidence="1">
        <text>7,8-dihydroneopterin = 6-hydroxymethyl-7,8-dihydropterin + glycolaldehyde</text>
        <dbReference type="Rhea" id="RHEA:10540"/>
        <dbReference type="ChEBI" id="CHEBI:17001"/>
        <dbReference type="ChEBI" id="CHEBI:17071"/>
        <dbReference type="ChEBI" id="CHEBI:44841"/>
        <dbReference type="EC" id="4.1.2.25"/>
    </reaction>
</comment>
<protein>
    <recommendedName>
        <fullName evidence="4">dihydroneopterin aldolase</fullName>
        <ecNumber evidence="4">4.1.2.25</ecNumber>
    </recommendedName>
    <alternativeName>
        <fullName evidence="7">7,8-dihydroneopterin aldolase</fullName>
    </alternativeName>
</protein>
<evidence type="ECO:0000313" key="9">
    <source>
        <dbReference type="EMBL" id="KAK4128777.1"/>
    </source>
</evidence>
<dbReference type="GO" id="GO:0046656">
    <property type="term" value="P:folic acid biosynthetic process"/>
    <property type="evidence" value="ECO:0007669"/>
    <property type="project" value="UniProtKB-KW"/>
</dbReference>
<reference evidence="9" key="1">
    <citation type="journal article" date="2023" name="Mol. Phylogenet. Evol.">
        <title>Genome-scale phylogeny and comparative genomics of the fungal order Sordariales.</title>
        <authorList>
            <person name="Hensen N."/>
            <person name="Bonometti L."/>
            <person name="Westerberg I."/>
            <person name="Brannstrom I.O."/>
            <person name="Guillou S."/>
            <person name="Cros-Aarteil S."/>
            <person name="Calhoun S."/>
            <person name="Haridas S."/>
            <person name="Kuo A."/>
            <person name="Mondo S."/>
            <person name="Pangilinan J."/>
            <person name="Riley R."/>
            <person name="LaButti K."/>
            <person name="Andreopoulos B."/>
            <person name="Lipzen A."/>
            <person name="Chen C."/>
            <person name="Yan M."/>
            <person name="Daum C."/>
            <person name="Ng V."/>
            <person name="Clum A."/>
            <person name="Steindorff A."/>
            <person name="Ohm R.A."/>
            <person name="Martin F."/>
            <person name="Silar P."/>
            <person name="Natvig D.O."/>
            <person name="Lalanne C."/>
            <person name="Gautier V."/>
            <person name="Ament-Velasquez S.L."/>
            <person name="Kruys A."/>
            <person name="Hutchinson M.I."/>
            <person name="Powell A.J."/>
            <person name="Barry K."/>
            <person name="Miller A.N."/>
            <person name="Grigoriev I.V."/>
            <person name="Debuchy R."/>
            <person name="Gladieux P."/>
            <person name="Hiltunen Thoren M."/>
            <person name="Johannesson H."/>
        </authorList>
    </citation>
    <scope>NUCLEOTIDE SEQUENCE</scope>
    <source>
        <strain evidence="9">CBS 731.68</strain>
    </source>
</reference>
<evidence type="ECO:0000256" key="1">
    <source>
        <dbReference type="ARBA" id="ARBA00001353"/>
    </source>
</evidence>
<comment type="caution">
    <text evidence="9">The sequence shown here is derived from an EMBL/GenBank/DDBJ whole genome shotgun (WGS) entry which is preliminary data.</text>
</comment>
<keyword evidence="5" id="KW-0289">Folate biosynthesis</keyword>
<comment type="similarity">
    <text evidence="3">Belongs to the DHNA family.</text>
</comment>
<organism evidence="9 10">
    <name type="scientific">Parathielavia appendiculata</name>
    <dbReference type="NCBI Taxonomy" id="2587402"/>
    <lineage>
        <taxon>Eukaryota</taxon>
        <taxon>Fungi</taxon>
        <taxon>Dikarya</taxon>
        <taxon>Ascomycota</taxon>
        <taxon>Pezizomycotina</taxon>
        <taxon>Sordariomycetes</taxon>
        <taxon>Sordariomycetidae</taxon>
        <taxon>Sordariales</taxon>
        <taxon>Chaetomiaceae</taxon>
        <taxon>Parathielavia</taxon>
    </lineage>
</organism>
<proteinExistence type="inferred from homology"/>
<dbReference type="SMART" id="SM00905">
    <property type="entry name" value="FolB"/>
    <property type="match status" value="1"/>
</dbReference>
<dbReference type="Gene3D" id="3.30.1130.10">
    <property type="match status" value="2"/>
</dbReference>
<dbReference type="GeneID" id="87831057"/>
<dbReference type="InterPro" id="IPR006157">
    <property type="entry name" value="FolB_dom"/>
</dbReference>
<evidence type="ECO:0000256" key="5">
    <source>
        <dbReference type="ARBA" id="ARBA00022909"/>
    </source>
</evidence>
<dbReference type="SUPFAM" id="SSF55620">
    <property type="entry name" value="Tetrahydrobiopterin biosynthesis enzymes-like"/>
    <property type="match status" value="1"/>
</dbReference>
<evidence type="ECO:0000256" key="6">
    <source>
        <dbReference type="ARBA" id="ARBA00023239"/>
    </source>
</evidence>
<gene>
    <name evidence="9" type="ORF">N657DRAFT_652361</name>
</gene>
<dbReference type="RefSeq" id="XP_062652548.1">
    <property type="nucleotide sequence ID" value="XM_062794288.1"/>
</dbReference>
<dbReference type="GO" id="GO:0004150">
    <property type="term" value="F:dihydroneopterin aldolase activity"/>
    <property type="evidence" value="ECO:0007669"/>
    <property type="project" value="UniProtKB-EC"/>
</dbReference>
<evidence type="ECO:0000256" key="7">
    <source>
        <dbReference type="ARBA" id="ARBA00032903"/>
    </source>
</evidence>
<evidence type="ECO:0000256" key="2">
    <source>
        <dbReference type="ARBA" id="ARBA00005013"/>
    </source>
</evidence>
<dbReference type="InterPro" id="IPR043133">
    <property type="entry name" value="GTP-CH-I_C/QueF"/>
</dbReference>
<dbReference type="EC" id="4.1.2.25" evidence="4"/>
<dbReference type="GO" id="GO:0005737">
    <property type="term" value="C:cytoplasm"/>
    <property type="evidence" value="ECO:0007669"/>
    <property type="project" value="TreeGrafter"/>
</dbReference>
<evidence type="ECO:0000259" key="8">
    <source>
        <dbReference type="SMART" id="SM00905"/>
    </source>
</evidence>
<dbReference type="Proteomes" id="UP001302602">
    <property type="component" value="Unassembled WGS sequence"/>
</dbReference>
<keyword evidence="6" id="KW-0456">Lyase</keyword>
<reference evidence="9" key="2">
    <citation type="submission" date="2023-05" db="EMBL/GenBank/DDBJ databases">
        <authorList>
            <consortium name="Lawrence Berkeley National Laboratory"/>
            <person name="Steindorff A."/>
            <person name="Hensen N."/>
            <person name="Bonometti L."/>
            <person name="Westerberg I."/>
            <person name="Brannstrom I.O."/>
            <person name="Guillou S."/>
            <person name="Cros-Aarteil S."/>
            <person name="Calhoun S."/>
            <person name="Haridas S."/>
            <person name="Kuo A."/>
            <person name="Mondo S."/>
            <person name="Pangilinan J."/>
            <person name="Riley R."/>
            <person name="Labutti K."/>
            <person name="Andreopoulos B."/>
            <person name="Lipzen A."/>
            <person name="Chen C."/>
            <person name="Yanf M."/>
            <person name="Daum C."/>
            <person name="Ng V."/>
            <person name="Clum A."/>
            <person name="Ohm R."/>
            <person name="Martin F."/>
            <person name="Silar P."/>
            <person name="Natvig D."/>
            <person name="Lalanne C."/>
            <person name="Gautier V."/>
            <person name="Ament-Velasquez S.L."/>
            <person name="Kruys A."/>
            <person name="Hutchinson M.I."/>
            <person name="Powell A.J."/>
            <person name="Barry K."/>
            <person name="Miller A.N."/>
            <person name="Grigoriev I.V."/>
            <person name="Debuchy R."/>
            <person name="Gladieux P."/>
            <person name="Thoren M.H."/>
            <person name="Johannesson H."/>
        </authorList>
    </citation>
    <scope>NUCLEOTIDE SEQUENCE</scope>
    <source>
        <strain evidence="9">CBS 731.68</strain>
    </source>
</reference>
<dbReference type="AlphaFoldDB" id="A0AAN6U975"/>
<evidence type="ECO:0000256" key="3">
    <source>
        <dbReference type="ARBA" id="ARBA00005708"/>
    </source>
</evidence>